<keyword evidence="3" id="KW-1185">Reference proteome</keyword>
<dbReference type="Pfam" id="PF03551">
    <property type="entry name" value="PadR"/>
    <property type="match status" value="1"/>
</dbReference>
<dbReference type="HOGENOM" id="CLU_063440_4_0_11"/>
<evidence type="ECO:0000313" key="3">
    <source>
        <dbReference type="Proteomes" id="UP000007967"/>
    </source>
</evidence>
<dbReference type="OrthoDB" id="122286at2"/>
<sequence length="112" mass="12187">MSSSEMREPTFFVLAALADGRKHGYAVIAEVKTLSDGRLRLRPGTLYAALDRLSEQGLVRAAGEEVVDGRHRRYYEMTPAGADTLAAEAARLQANAEQAFRRLRLRPAGGAA</sequence>
<accession>D2PQN8</accession>
<dbReference type="eggNOG" id="COG1695">
    <property type="taxonomic scope" value="Bacteria"/>
</dbReference>
<dbReference type="SUPFAM" id="SSF46785">
    <property type="entry name" value="Winged helix' DNA-binding domain"/>
    <property type="match status" value="1"/>
</dbReference>
<dbReference type="InterPro" id="IPR036388">
    <property type="entry name" value="WH-like_DNA-bd_sf"/>
</dbReference>
<evidence type="ECO:0000313" key="2">
    <source>
        <dbReference type="EMBL" id="ADB29225.1"/>
    </source>
</evidence>
<name>D2PQN8_KRIFD</name>
<reference evidence="2 3" key="2">
    <citation type="journal article" date="2010" name="Stand. Genomic Sci.">
        <title>Complete genome sequence of Kribbella flavida type strain (IFO 14399).</title>
        <authorList>
            <person name="Pukall R."/>
            <person name="Lapidus A."/>
            <person name="Glavina Del Rio T."/>
            <person name="Copeland A."/>
            <person name="Tice H."/>
            <person name="Cheng J.-F."/>
            <person name="Lucas S."/>
            <person name="Chen F."/>
            <person name="Nolan M."/>
            <person name="LaButti K."/>
            <person name="Pati A."/>
            <person name="Ivanova N."/>
            <person name="Mavrommatis K."/>
            <person name="Mikhailova N."/>
            <person name="Pitluck S."/>
            <person name="Bruce D."/>
            <person name="Goodwin L."/>
            <person name="Land M."/>
            <person name="Hauser L."/>
            <person name="Chang Y.-J."/>
            <person name="Jeffries C.D."/>
            <person name="Chen A."/>
            <person name="Palaniappan K."/>
            <person name="Chain P."/>
            <person name="Rohde M."/>
            <person name="Goeker M."/>
            <person name="Bristow J."/>
            <person name="Eisen J.A."/>
            <person name="Markowitz V."/>
            <person name="Hugenholtz P."/>
            <person name="Kyrpides N.C."/>
            <person name="Klenk H.-P."/>
            <person name="Brettin T."/>
        </authorList>
    </citation>
    <scope>NUCLEOTIDE SEQUENCE [LARGE SCALE GENOMIC DNA]</scope>
    <source>
        <strain evidence="3">DSM 17836 / JCM 10339 / NBRC 14399</strain>
    </source>
</reference>
<dbReference type="InterPro" id="IPR036390">
    <property type="entry name" value="WH_DNA-bd_sf"/>
</dbReference>
<protein>
    <submittedName>
        <fullName evidence="2">Transcriptional regulator, PadR-like family</fullName>
    </submittedName>
</protein>
<dbReference type="EMBL" id="CP001736">
    <property type="protein sequence ID" value="ADB29225.1"/>
    <property type="molecule type" value="Genomic_DNA"/>
</dbReference>
<gene>
    <name evidence="2" type="ordered locus">Kfla_0096</name>
</gene>
<dbReference type="Gene3D" id="1.10.10.10">
    <property type="entry name" value="Winged helix-like DNA-binding domain superfamily/Winged helix DNA-binding domain"/>
    <property type="match status" value="1"/>
</dbReference>
<dbReference type="RefSeq" id="WP_012917782.1">
    <property type="nucleotide sequence ID" value="NC_013729.1"/>
</dbReference>
<reference evidence="3" key="1">
    <citation type="submission" date="2009-09" db="EMBL/GenBank/DDBJ databases">
        <title>The complete genome of Kribbella flavida DSM 17836.</title>
        <authorList>
            <consortium name="US DOE Joint Genome Institute (JGI-PGF)"/>
            <person name="Lucas S."/>
            <person name="Copeland A."/>
            <person name="Lapidus A."/>
            <person name="Glavina del Rio T."/>
            <person name="Dalin E."/>
            <person name="Tice H."/>
            <person name="Bruce D."/>
            <person name="Goodwin L."/>
            <person name="Pitluck S."/>
            <person name="Kyrpides N."/>
            <person name="Mavromatis K."/>
            <person name="Ivanova N."/>
            <person name="Saunders E."/>
            <person name="Brettin T."/>
            <person name="Detter J.C."/>
            <person name="Han C."/>
            <person name="Larimer F."/>
            <person name="Land M."/>
            <person name="Hauser L."/>
            <person name="Markowitz V."/>
            <person name="Cheng J.-F."/>
            <person name="Hugenholtz P."/>
            <person name="Woyke T."/>
            <person name="Wu D."/>
            <person name="Pukall R."/>
            <person name="Klenk H.-P."/>
            <person name="Eisen J.A."/>
        </authorList>
    </citation>
    <scope>NUCLEOTIDE SEQUENCE [LARGE SCALE GENOMIC DNA]</scope>
    <source>
        <strain evidence="3">DSM 17836 / JCM 10339 / NBRC 14399</strain>
    </source>
</reference>
<dbReference type="STRING" id="479435.Kfla_0096"/>
<dbReference type="KEGG" id="kfl:Kfla_0096"/>
<dbReference type="Proteomes" id="UP000007967">
    <property type="component" value="Chromosome"/>
</dbReference>
<dbReference type="InterPro" id="IPR052509">
    <property type="entry name" value="Metal_resp_DNA-bind_regulator"/>
</dbReference>
<evidence type="ECO:0000259" key="1">
    <source>
        <dbReference type="Pfam" id="PF03551"/>
    </source>
</evidence>
<organism evidence="2 3">
    <name type="scientific">Kribbella flavida (strain DSM 17836 / JCM 10339 / NBRC 14399)</name>
    <dbReference type="NCBI Taxonomy" id="479435"/>
    <lineage>
        <taxon>Bacteria</taxon>
        <taxon>Bacillati</taxon>
        <taxon>Actinomycetota</taxon>
        <taxon>Actinomycetes</taxon>
        <taxon>Propionibacteriales</taxon>
        <taxon>Kribbellaceae</taxon>
        <taxon>Kribbella</taxon>
    </lineage>
</organism>
<feature type="domain" description="Transcription regulator PadR N-terminal" evidence="1">
    <location>
        <begin position="13"/>
        <end position="86"/>
    </location>
</feature>
<dbReference type="InterPro" id="IPR005149">
    <property type="entry name" value="Tscrpt_reg_PadR_N"/>
</dbReference>
<dbReference type="PANTHER" id="PTHR33169">
    <property type="entry name" value="PADR-FAMILY TRANSCRIPTIONAL REGULATOR"/>
    <property type="match status" value="1"/>
</dbReference>
<dbReference type="PANTHER" id="PTHR33169:SF13">
    <property type="entry name" value="PADR-FAMILY TRANSCRIPTIONAL REGULATOR"/>
    <property type="match status" value="1"/>
</dbReference>
<dbReference type="AlphaFoldDB" id="D2PQN8"/>
<proteinExistence type="predicted"/>